<keyword evidence="2" id="KW-1185">Reference proteome</keyword>
<geneLocation type="plasmid" evidence="2">
    <name>pcc2</name>
</geneLocation>
<dbReference type="RefSeq" id="WP_096619677.1">
    <property type="nucleotide sequence ID" value="NZ_CP020662.1"/>
</dbReference>
<accession>A0A291BB66</accession>
<organism evidence="1 2">
    <name type="scientific">Candidatus Enterovibrio altilux</name>
    <dbReference type="NCBI Taxonomy" id="1927128"/>
    <lineage>
        <taxon>Bacteria</taxon>
        <taxon>Pseudomonadati</taxon>
        <taxon>Pseudomonadota</taxon>
        <taxon>Gammaproteobacteria</taxon>
        <taxon>Vibrionales</taxon>
        <taxon>Vibrionaceae</taxon>
        <taxon>Enterovibrio</taxon>
    </lineage>
</organism>
<gene>
    <name evidence="1" type="ORF">BTN50_1776</name>
</gene>
<dbReference type="KEGG" id="elux:BTN50_1776"/>
<dbReference type="OrthoDB" id="5918154at2"/>
<dbReference type="Proteomes" id="UP000218160">
    <property type="component" value="Plasmid pCC2"/>
</dbReference>
<reference evidence="2" key="1">
    <citation type="submission" date="2017-04" db="EMBL/GenBank/DDBJ databases">
        <title>Genome evolution of the luminous symbionts of deep sea anglerfish.</title>
        <authorList>
            <person name="Hendry T.A."/>
        </authorList>
    </citation>
    <scope>NUCLEOTIDE SEQUENCE [LARGE SCALE GENOMIC DNA]</scope>
    <source>
        <plasmid evidence="2">pcc2</plasmid>
    </source>
</reference>
<protein>
    <submittedName>
        <fullName evidence="1">Uncharacterized protein</fullName>
    </submittedName>
</protein>
<dbReference type="AlphaFoldDB" id="A0A291BB66"/>
<keyword evidence="1" id="KW-0614">Plasmid</keyword>
<proteinExistence type="predicted"/>
<evidence type="ECO:0000313" key="1">
    <source>
        <dbReference type="EMBL" id="ATF10205.1"/>
    </source>
</evidence>
<name>A0A291BB66_9GAMM</name>
<sequence length="109" mass="12586">MKFNRQSLKNSEKKVKDIDSFIDGADAKSIAGVNKDSSRIKRELTKPVSISLTDTDRKTLDNQAKRFNLLSYQLELNYDKQLNRSDIVRLVANNLAKMSDEDFMKFVIR</sequence>
<evidence type="ECO:0000313" key="2">
    <source>
        <dbReference type="Proteomes" id="UP000218160"/>
    </source>
</evidence>
<dbReference type="EMBL" id="CP020662">
    <property type="protein sequence ID" value="ATF10205.1"/>
    <property type="molecule type" value="Genomic_DNA"/>
</dbReference>